<comment type="subcellular location">
    <subcellularLocation>
        <location evidence="1">Cytoplasm</location>
    </subcellularLocation>
</comment>
<keyword evidence="3" id="KW-0963">Cytoplasm</keyword>
<dbReference type="Proteomes" id="UP000007646">
    <property type="component" value="Unassembled WGS sequence"/>
</dbReference>
<dbReference type="Gene3D" id="3.30.420.100">
    <property type="match status" value="1"/>
</dbReference>
<dbReference type="PRINTS" id="PR00058">
    <property type="entry name" value="RIBOSOMALL5"/>
</dbReference>
<reference evidence="9 10" key="1">
    <citation type="submission" date="2009-06" db="EMBL/GenBank/DDBJ databases">
        <title>The Genome Sequence of Loxodonta africana (African elephant).</title>
        <authorList>
            <person name="Di Palma F."/>
            <person name="Heiman D."/>
            <person name="Young S."/>
            <person name="Johnson J."/>
            <person name="Lander E.S."/>
            <person name="Lindblad-Toh K."/>
        </authorList>
    </citation>
    <scope>NUCLEOTIDE SEQUENCE [LARGE SCALE GENOMIC DNA]</scope>
    <source>
        <strain evidence="9 10">Isolate ISIS603380</strain>
    </source>
</reference>
<name>G3TSV6_LOXAF</name>
<dbReference type="GeneTree" id="ENSGT00950000183210"/>
<feature type="region of interest" description="Disordered" evidence="7">
    <location>
        <begin position="251"/>
        <end position="289"/>
    </location>
</feature>
<dbReference type="InterPro" id="IPR005485">
    <property type="entry name" value="Rbsml_uL18_euk_arch"/>
</dbReference>
<dbReference type="GO" id="GO:0022625">
    <property type="term" value="C:cytosolic large ribosomal subunit"/>
    <property type="evidence" value="ECO:0007669"/>
    <property type="project" value="TreeGrafter"/>
</dbReference>
<evidence type="ECO:0000256" key="4">
    <source>
        <dbReference type="ARBA" id="ARBA00022730"/>
    </source>
</evidence>
<dbReference type="Ensembl" id="ENSLAFT00000029320.1">
    <property type="protein sequence ID" value="ENSLAFP00000018664.1"/>
    <property type="gene ID" value="ENSLAFG00000027040.1"/>
</dbReference>
<keyword evidence="4" id="KW-0694">RNA-binding</keyword>
<evidence type="ECO:0000256" key="5">
    <source>
        <dbReference type="ARBA" id="ARBA00022980"/>
    </source>
</evidence>
<keyword evidence="10" id="KW-1185">Reference proteome</keyword>
<keyword evidence="6" id="KW-0687">Ribonucleoprotein</keyword>
<evidence type="ECO:0000313" key="10">
    <source>
        <dbReference type="Proteomes" id="UP000007646"/>
    </source>
</evidence>
<reference evidence="9" key="2">
    <citation type="submission" date="2025-08" db="UniProtKB">
        <authorList>
            <consortium name="Ensembl"/>
        </authorList>
    </citation>
    <scope>IDENTIFICATION</scope>
    <source>
        <strain evidence="9">Isolate ISIS603380</strain>
    </source>
</reference>
<evidence type="ECO:0000313" key="9">
    <source>
        <dbReference type="Ensembl" id="ENSLAFP00000018664.1"/>
    </source>
</evidence>
<reference evidence="9" key="3">
    <citation type="submission" date="2025-09" db="UniProtKB">
        <authorList>
            <consortium name="Ensembl"/>
        </authorList>
    </citation>
    <scope>IDENTIFICATION</scope>
    <source>
        <strain evidence="9">Isolate ISIS603380</strain>
    </source>
</reference>
<accession>G3TSV6</accession>
<dbReference type="GO" id="GO:0003735">
    <property type="term" value="F:structural constituent of ribosome"/>
    <property type="evidence" value="ECO:0007669"/>
    <property type="project" value="InterPro"/>
</dbReference>
<organism evidence="9 10">
    <name type="scientific">Loxodonta africana</name>
    <name type="common">African elephant</name>
    <dbReference type="NCBI Taxonomy" id="9785"/>
    <lineage>
        <taxon>Eukaryota</taxon>
        <taxon>Metazoa</taxon>
        <taxon>Chordata</taxon>
        <taxon>Craniata</taxon>
        <taxon>Vertebrata</taxon>
        <taxon>Euteleostomi</taxon>
        <taxon>Mammalia</taxon>
        <taxon>Eutheria</taxon>
        <taxon>Afrotheria</taxon>
        <taxon>Proboscidea</taxon>
        <taxon>Elephantidae</taxon>
        <taxon>Loxodonta</taxon>
    </lineage>
</organism>
<comment type="similarity">
    <text evidence="2">Belongs to the universal ribosomal protein uL18 family.</text>
</comment>
<dbReference type="GO" id="GO:0000027">
    <property type="term" value="P:ribosomal large subunit assembly"/>
    <property type="evidence" value="ECO:0007669"/>
    <property type="project" value="TreeGrafter"/>
</dbReference>
<dbReference type="InParanoid" id="G3TSV6"/>
<dbReference type="AlphaFoldDB" id="G3TSV6"/>
<dbReference type="PANTHER" id="PTHR23410">
    <property type="entry name" value="RIBOSOMAL PROTEIN L5-RELATED"/>
    <property type="match status" value="1"/>
</dbReference>
<dbReference type="SUPFAM" id="SSF53137">
    <property type="entry name" value="Translational machinery components"/>
    <property type="match status" value="1"/>
</dbReference>
<dbReference type="GO" id="GO:0006412">
    <property type="term" value="P:translation"/>
    <property type="evidence" value="ECO:0007669"/>
    <property type="project" value="InterPro"/>
</dbReference>
<evidence type="ECO:0000259" key="8">
    <source>
        <dbReference type="Pfam" id="PF14204"/>
    </source>
</evidence>
<dbReference type="Pfam" id="PF14204">
    <property type="entry name" value="Ribosomal_L18_c"/>
    <property type="match status" value="1"/>
</dbReference>
<keyword evidence="4" id="KW-0699">rRNA-binding</keyword>
<dbReference type="InterPro" id="IPR025607">
    <property type="entry name" value="Ribosomal_uL18_C_euk"/>
</dbReference>
<evidence type="ECO:0000256" key="6">
    <source>
        <dbReference type="ARBA" id="ARBA00023274"/>
    </source>
</evidence>
<protein>
    <recommendedName>
        <fullName evidence="8">Large ribosomal subunit protein uL18 C-terminal eukaryotes domain-containing protein</fullName>
    </recommendedName>
</protein>
<evidence type="ECO:0000256" key="7">
    <source>
        <dbReference type="SAM" id="MobiDB-lite"/>
    </source>
</evidence>
<evidence type="ECO:0000256" key="2">
    <source>
        <dbReference type="ARBA" id="ARBA00007116"/>
    </source>
</evidence>
<evidence type="ECO:0000256" key="1">
    <source>
        <dbReference type="ARBA" id="ARBA00004496"/>
    </source>
</evidence>
<sequence>MGFVKVVKNKAYFKRYQVKFRRGGEGKTDYYSQKCLVIQDKNKYNVPKYKIVHVNNRDTICQIAYAPVEGNMILRAVYAHEFPTSGVKVGLTNYVAAYCTDLLLACRLLNRLSVDKIYDGQVQVTRDEHNVEKDGQPGVFTCYLDAGLARTTHRNNILRAVKALDGDLFIPHNARQILGYDSENKQFSPEAHNKHITGENTADNMRYLMEEDEHAYKKQFSKYTKNPVTPDTMEEMYKKGHVVIQEDPVYEKPKKKRWNHPKMSLAQKKDRVAQKAASFTPVLNQSSKT</sequence>
<dbReference type="PANTHER" id="PTHR23410:SF24">
    <property type="entry name" value="LARGE RIBOSOMAL SUBUNIT PROTEIN UL18"/>
    <property type="match status" value="1"/>
</dbReference>
<evidence type="ECO:0000256" key="3">
    <source>
        <dbReference type="ARBA" id="ARBA00022490"/>
    </source>
</evidence>
<keyword evidence="5" id="KW-0689">Ribosomal protein</keyword>
<proteinExistence type="inferred from homology"/>
<dbReference type="Pfam" id="PF17144">
    <property type="entry name" value="Ribosomal_L5e"/>
    <property type="match status" value="1"/>
</dbReference>
<feature type="domain" description="Large ribosomal subunit protein uL18 C-terminal eukaryotes" evidence="8">
    <location>
        <begin position="233"/>
        <end position="279"/>
    </location>
</feature>
<dbReference type="GO" id="GO:0008097">
    <property type="term" value="F:5S rRNA binding"/>
    <property type="evidence" value="ECO:0007669"/>
    <property type="project" value="InterPro"/>
</dbReference>